<comment type="caution">
    <text evidence="2">The sequence shown here is derived from an EMBL/GenBank/DDBJ whole genome shotgun (WGS) entry which is preliminary data.</text>
</comment>
<keyword evidence="3" id="KW-1185">Reference proteome</keyword>
<gene>
    <name evidence="2" type="ORF">E5S67_00072</name>
</gene>
<dbReference type="Proteomes" id="UP000702425">
    <property type="component" value="Unassembled WGS sequence"/>
</dbReference>
<organism evidence="2 3">
    <name type="scientific">Microcoleus asticus IPMA8</name>
    <dbReference type="NCBI Taxonomy" id="2563858"/>
    <lineage>
        <taxon>Bacteria</taxon>
        <taxon>Bacillati</taxon>
        <taxon>Cyanobacteriota</taxon>
        <taxon>Cyanophyceae</taxon>
        <taxon>Oscillatoriophycideae</taxon>
        <taxon>Oscillatoriales</taxon>
        <taxon>Microcoleaceae</taxon>
        <taxon>Microcoleus</taxon>
        <taxon>Microcoleus asticus</taxon>
    </lineage>
</organism>
<name>A0ABX2CPR4_9CYAN</name>
<dbReference type="Pfam" id="PF14280">
    <property type="entry name" value="DUF4365"/>
    <property type="match status" value="1"/>
</dbReference>
<dbReference type="RefSeq" id="WP_172184369.1">
    <property type="nucleotide sequence ID" value="NZ_CAWPPK010000001.1"/>
</dbReference>
<reference evidence="2 3" key="1">
    <citation type="journal article" date="2020" name="Sci. Rep.">
        <title>A novel cyanobacterial geosmin producer, revising GeoA distribution and dispersion patterns in Bacteria.</title>
        <authorList>
            <person name="Churro C."/>
            <person name="Semedo-Aguiar A.P."/>
            <person name="Silva A.D."/>
            <person name="Pereira-Leal J.B."/>
            <person name="Leite R.B."/>
        </authorList>
    </citation>
    <scope>NUCLEOTIDE SEQUENCE [LARGE SCALE GENOMIC DNA]</scope>
    <source>
        <strain evidence="2 3">IPMA8</strain>
    </source>
</reference>
<evidence type="ECO:0000313" key="2">
    <source>
        <dbReference type="EMBL" id="NQE32359.1"/>
    </source>
</evidence>
<evidence type="ECO:0000313" key="3">
    <source>
        <dbReference type="Proteomes" id="UP000702425"/>
    </source>
</evidence>
<sequence>MTKLPRRTNSQRIGGSAADLLNSVFTNFCIVIPVPQDRDMGIDFICELIQEEYPTGKLFNVQCKGTEESELKGDSIRVPIAVTTLNYWLIQPNPTFLVVVDLQTCSFYWSFPKDFLSSLNKNWQEQQTVSIPVPLQNRFEQDVDALPAQLVSIVNMLASATPRQGDYLGTLTLEFDRSSSRERMTIKGLMHYYLEGSRIANAKCGYGSPGFPSVTVYAQTFGGEGYSKEVKAIAWGELKAGEAILLQMPFERNYILSHETFEKICYLLSLDFTNCELHKNLMSPGGHPGGSISVIVDGRPISAIAWYEIPSAGKLNLFKMDGQWYAISLVARKTVSTETRERRTGSYLHPDPRREILWHYFDLSGRKYSLPLKFPNTP</sequence>
<evidence type="ECO:0000259" key="1">
    <source>
        <dbReference type="Pfam" id="PF14280"/>
    </source>
</evidence>
<accession>A0ABX2CPR4</accession>
<proteinExistence type="predicted"/>
<protein>
    <recommendedName>
        <fullName evidence="1">DUF4365 domain-containing protein</fullName>
    </recommendedName>
</protein>
<dbReference type="InterPro" id="IPR025375">
    <property type="entry name" value="DUF4365"/>
</dbReference>
<dbReference type="EMBL" id="SRRZ01000001">
    <property type="protein sequence ID" value="NQE32359.1"/>
    <property type="molecule type" value="Genomic_DNA"/>
</dbReference>
<feature type="domain" description="DUF4365" evidence="1">
    <location>
        <begin position="22"/>
        <end position="142"/>
    </location>
</feature>